<feature type="transmembrane region" description="Helical" evidence="1">
    <location>
        <begin position="134"/>
        <end position="155"/>
    </location>
</feature>
<keyword evidence="3" id="KW-1185">Reference proteome</keyword>
<reference evidence="2" key="1">
    <citation type="journal article" date="2020" name="New Phytol.">
        <title>Comparative genomics reveals dynamic genome evolution in host specialist ectomycorrhizal fungi.</title>
        <authorList>
            <person name="Lofgren L.A."/>
            <person name="Nguyen N.H."/>
            <person name="Vilgalys R."/>
            <person name="Ruytinx J."/>
            <person name="Liao H.L."/>
            <person name="Branco S."/>
            <person name="Kuo A."/>
            <person name="LaButti K."/>
            <person name="Lipzen A."/>
            <person name="Andreopoulos W."/>
            <person name="Pangilinan J."/>
            <person name="Riley R."/>
            <person name="Hundley H."/>
            <person name="Na H."/>
            <person name="Barry K."/>
            <person name="Grigoriev I.V."/>
            <person name="Stajich J.E."/>
            <person name="Kennedy P.G."/>
        </authorList>
    </citation>
    <scope>NUCLEOTIDE SEQUENCE</scope>
    <source>
        <strain evidence="2">MN1</strain>
    </source>
</reference>
<feature type="transmembrane region" description="Helical" evidence="1">
    <location>
        <begin position="92"/>
        <end position="114"/>
    </location>
</feature>
<keyword evidence="1" id="KW-1133">Transmembrane helix</keyword>
<accession>A0A9P7JJY0</accession>
<sequence length="247" mass="27773">MILFISFMFPYTILVLPSILGFQSYGYRIMFTLSALGVTILIANLYYWFSAVSHYLGGLQHDWGCASQLFNWVTILPYLIVIMLFDAEISAFSITSTLIALILLFPVLEFPFWILVGSGKNKDHLHVYGKIHDWITVEVGGLLMLLVTGVLDLVLNLVKQASEWVNQATNLVVEVIIAVRNFLPRLNQPPNQQLETAGTEQPPPYLGSTIHFWHRPINQIYKQFDFHSHSVSSSSSSDVIAEGAAKV</sequence>
<protein>
    <submittedName>
        <fullName evidence="2">Uncharacterized protein</fullName>
    </submittedName>
</protein>
<name>A0A9P7JJY0_9AGAM</name>
<dbReference type="GeneID" id="64627894"/>
<feature type="transmembrane region" description="Helical" evidence="1">
    <location>
        <begin position="6"/>
        <end position="22"/>
    </location>
</feature>
<dbReference type="RefSeq" id="XP_041199599.1">
    <property type="nucleotide sequence ID" value="XM_041333877.1"/>
</dbReference>
<feature type="transmembrane region" description="Helical" evidence="1">
    <location>
        <begin position="69"/>
        <end position="85"/>
    </location>
</feature>
<keyword evidence="1" id="KW-0472">Membrane</keyword>
<evidence type="ECO:0000256" key="1">
    <source>
        <dbReference type="SAM" id="Phobius"/>
    </source>
</evidence>
<feature type="transmembrane region" description="Helical" evidence="1">
    <location>
        <begin position="29"/>
        <end position="49"/>
    </location>
</feature>
<dbReference type="EMBL" id="JABBWG010000001">
    <property type="protein sequence ID" value="KAG1826752.1"/>
    <property type="molecule type" value="Genomic_DNA"/>
</dbReference>
<gene>
    <name evidence="2" type="ORF">BJ212DRAFT_1308035</name>
</gene>
<dbReference type="AlphaFoldDB" id="A0A9P7JJY0"/>
<evidence type="ECO:0000313" key="3">
    <source>
        <dbReference type="Proteomes" id="UP000807769"/>
    </source>
</evidence>
<comment type="caution">
    <text evidence="2">The sequence shown here is derived from an EMBL/GenBank/DDBJ whole genome shotgun (WGS) entry which is preliminary data.</text>
</comment>
<evidence type="ECO:0000313" key="2">
    <source>
        <dbReference type="EMBL" id="KAG1826752.1"/>
    </source>
</evidence>
<dbReference type="OrthoDB" id="2690073at2759"/>
<proteinExistence type="predicted"/>
<organism evidence="2 3">
    <name type="scientific">Suillus subaureus</name>
    <dbReference type="NCBI Taxonomy" id="48587"/>
    <lineage>
        <taxon>Eukaryota</taxon>
        <taxon>Fungi</taxon>
        <taxon>Dikarya</taxon>
        <taxon>Basidiomycota</taxon>
        <taxon>Agaricomycotina</taxon>
        <taxon>Agaricomycetes</taxon>
        <taxon>Agaricomycetidae</taxon>
        <taxon>Boletales</taxon>
        <taxon>Suillineae</taxon>
        <taxon>Suillaceae</taxon>
        <taxon>Suillus</taxon>
    </lineage>
</organism>
<keyword evidence="1" id="KW-0812">Transmembrane</keyword>
<dbReference type="Proteomes" id="UP000807769">
    <property type="component" value="Unassembled WGS sequence"/>
</dbReference>